<dbReference type="PANTHER" id="PTHR43418:SF4">
    <property type="entry name" value="MULTIFUNCTIONAL TRYPTOPHAN BIOSYNTHESIS PROTEIN"/>
    <property type="match status" value="1"/>
</dbReference>
<dbReference type="EMBL" id="JAUFQS010000006">
    <property type="protein sequence ID" value="MDN3687519.1"/>
    <property type="molecule type" value="Genomic_DNA"/>
</dbReference>
<evidence type="ECO:0000313" key="4">
    <source>
        <dbReference type="Proteomes" id="UP001236663"/>
    </source>
</evidence>
<evidence type="ECO:0000259" key="2">
    <source>
        <dbReference type="Pfam" id="PF00117"/>
    </source>
</evidence>
<comment type="caution">
    <text evidence="3">The sequence shown here is derived from an EMBL/GenBank/DDBJ whole genome shotgun (WGS) entry which is preliminary data.</text>
</comment>
<keyword evidence="3" id="KW-0456">Lyase</keyword>
<dbReference type="InterPro" id="IPR006221">
    <property type="entry name" value="TrpG/PapA_dom"/>
</dbReference>
<gene>
    <name evidence="3" type="ORF">QWZ15_06750</name>
</gene>
<dbReference type="PROSITE" id="PS51273">
    <property type="entry name" value="GATASE_TYPE_1"/>
    <property type="match status" value="1"/>
</dbReference>
<dbReference type="EC" id="4.1.3.27" evidence="3"/>
<dbReference type="SUPFAM" id="SSF52317">
    <property type="entry name" value="Class I glutamine amidotransferase-like"/>
    <property type="match status" value="1"/>
</dbReference>
<feature type="domain" description="Glutamine amidotransferase" evidence="2">
    <location>
        <begin position="3"/>
        <end position="182"/>
    </location>
</feature>
<dbReference type="Proteomes" id="UP001236663">
    <property type="component" value="Unassembled WGS sequence"/>
</dbReference>
<name>A0ABT8C417_9BACT</name>
<keyword evidence="1" id="KW-0315">Glutamine amidotransferase</keyword>
<accession>A0ABT8C417</accession>
<protein>
    <submittedName>
        <fullName evidence="3">Aminodeoxychorismate/anthranilate synthase component II</fullName>
        <ecNumber evidence="3">4.1.3.27</ecNumber>
    </submittedName>
</protein>
<dbReference type="GO" id="GO:0004049">
    <property type="term" value="F:anthranilate synthase activity"/>
    <property type="evidence" value="ECO:0007669"/>
    <property type="project" value="UniProtKB-EC"/>
</dbReference>
<dbReference type="Gene3D" id="3.40.50.880">
    <property type="match status" value="1"/>
</dbReference>
<reference evidence="4" key="1">
    <citation type="journal article" date="2019" name="Int. J. Syst. Evol. Microbiol.">
        <title>The Global Catalogue of Microorganisms (GCM) 10K type strain sequencing project: providing services to taxonomists for standard genome sequencing and annotation.</title>
        <authorList>
            <consortium name="The Broad Institute Genomics Platform"/>
            <consortium name="The Broad Institute Genome Sequencing Center for Infectious Disease"/>
            <person name="Wu L."/>
            <person name="Ma J."/>
        </authorList>
    </citation>
    <scope>NUCLEOTIDE SEQUENCE [LARGE SCALE GENOMIC DNA]</scope>
    <source>
        <strain evidence="4">CECT 7706</strain>
    </source>
</reference>
<dbReference type="PRINTS" id="PR00097">
    <property type="entry name" value="ANTSNTHASEII"/>
</dbReference>
<evidence type="ECO:0000256" key="1">
    <source>
        <dbReference type="ARBA" id="ARBA00022962"/>
    </source>
</evidence>
<proteinExistence type="predicted"/>
<dbReference type="RefSeq" id="WP_163385204.1">
    <property type="nucleotide sequence ID" value="NZ_JAUFQS010000006.1"/>
</dbReference>
<dbReference type="InterPro" id="IPR029062">
    <property type="entry name" value="Class_I_gatase-like"/>
</dbReference>
<dbReference type="PRINTS" id="PR00096">
    <property type="entry name" value="GATASE"/>
</dbReference>
<keyword evidence="4" id="KW-1185">Reference proteome</keyword>
<dbReference type="CDD" id="cd01743">
    <property type="entry name" value="GATase1_Anthranilate_Synthase"/>
    <property type="match status" value="1"/>
</dbReference>
<dbReference type="Pfam" id="PF00117">
    <property type="entry name" value="GATase"/>
    <property type="match status" value="1"/>
</dbReference>
<sequence>MILLIDNFDSFSYMLADYLRRSGEEVRVVRNDVTLRDLESLDFSAMVLSPGPETPSLAGNLMAITAGYIHRLPILGVCLGHQALGMCFGASLRKSQYPMHGKVSTVFQKNGHPVFEGLPERFEVTRYHSLELKGLPAELEVLLETDRGELMAFCHRSLPLIGLQFHPEAHLTQHGERLLLNWIDLYAKEKREQLLTN</sequence>
<dbReference type="NCBIfam" id="TIGR00566">
    <property type="entry name" value="trpG_papA"/>
    <property type="match status" value="1"/>
</dbReference>
<dbReference type="InterPro" id="IPR017926">
    <property type="entry name" value="GATASE"/>
</dbReference>
<dbReference type="PRINTS" id="PR00099">
    <property type="entry name" value="CPSGATASE"/>
</dbReference>
<dbReference type="PANTHER" id="PTHR43418">
    <property type="entry name" value="MULTIFUNCTIONAL TRYPTOPHAN BIOSYNTHESIS PROTEIN-RELATED"/>
    <property type="match status" value="1"/>
</dbReference>
<dbReference type="InterPro" id="IPR050472">
    <property type="entry name" value="Anth_synth/Amidotransfase"/>
</dbReference>
<evidence type="ECO:0000313" key="3">
    <source>
        <dbReference type="EMBL" id="MDN3687519.1"/>
    </source>
</evidence>
<organism evidence="3 4">
    <name type="scientific">Cyclobacterium jeungdonense</name>
    <dbReference type="NCBI Taxonomy" id="708087"/>
    <lineage>
        <taxon>Bacteria</taxon>
        <taxon>Pseudomonadati</taxon>
        <taxon>Bacteroidota</taxon>
        <taxon>Cytophagia</taxon>
        <taxon>Cytophagales</taxon>
        <taxon>Cyclobacteriaceae</taxon>
        <taxon>Cyclobacterium</taxon>
    </lineage>
</organism>